<evidence type="ECO:0000256" key="5">
    <source>
        <dbReference type="ARBA" id="ARBA00023014"/>
    </source>
</evidence>
<dbReference type="InterPro" id="IPR012675">
    <property type="entry name" value="Beta-grasp_dom_sf"/>
</dbReference>
<dbReference type="Proteomes" id="UP000707138">
    <property type="component" value="Unassembled WGS sequence"/>
</dbReference>
<dbReference type="Pfam" id="PF01799">
    <property type="entry name" value="Fer2_2"/>
    <property type="match status" value="1"/>
</dbReference>
<feature type="domain" description="2Fe-2S ferredoxin-type" evidence="6">
    <location>
        <begin position="1"/>
        <end position="75"/>
    </location>
</feature>
<keyword evidence="3" id="KW-0560">Oxidoreductase</keyword>
<name>A0ABS2GGX3_9FIRM</name>
<dbReference type="InterPro" id="IPR002888">
    <property type="entry name" value="2Fe-2S-bd"/>
</dbReference>
<dbReference type="Gene3D" id="1.10.150.120">
    <property type="entry name" value="[2Fe-2S]-binding domain"/>
    <property type="match status" value="1"/>
</dbReference>
<dbReference type="PANTHER" id="PTHR44379:SF8">
    <property type="entry name" value="XANTHINE DEHYDROGENASE IRON-SULFUR-BINDING SUBUNIT XDHC-RELATED"/>
    <property type="match status" value="1"/>
</dbReference>
<dbReference type="PANTHER" id="PTHR44379">
    <property type="entry name" value="OXIDOREDUCTASE WITH IRON-SULFUR SUBUNIT"/>
    <property type="match status" value="1"/>
</dbReference>
<keyword evidence="2" id="KW-0479">Metal-binding</keyword>
<keyword evidence="8" id="KW-1185">Reference proteome</keyword>
<dbReference type="PROSITE" id="PS51085">
    <property type="entry name" value="2FE2S_FER_2"/>
    <property type="match status" value="1"/>
</dbReference>
<dbReference type="RefSeq" id="WP_205088330.1">
    <property type="nucleotide sequence ID" value="NZ_JACJLA010000019.1"/>
</dbReference>
<dbReference type="InterPro" id="IPR036010">
    <property type="entry name" value="2Fe-2S_ferredoxin-like_sf"/>
</dbReference>
<keyword evidence="4" id="KW-0408">Iron</keyword>
<evidence type="ECO:0000256" key="3">
    <source>
        <dbReference type="ARBA" id="ARBA00023002"/>
    </source>
</evidence>
<keyword evidence="5" id="KW-0411">Iron-sulfur</keyword>
<evidence type="ECO:0000259" key="6">
    <source>
        <dbReference type="PROSITE" id="PS51085"/>
    </source>
</evidence>
<dbReference type="InterPro" id="IPR051452">
    <property type="entry name" value="Diverse_Oxidoreductases"/>
</dbReference>
<evidence type="ECO:0000313" key="8">
    <source>
        <dbReference type="Proteomes" id="UP000707138"/>
    </source>
</evidence>
<dbReference type="SUPFAM" id="SSF47741">
    <property type="entry name" value="CO dehydrogenase ISP C-domain like"/>
    <property type="match status" value="1"/>
</dbReference>
<dbReference type="PROSITE" id="PS00197">
    <property type="entry name" value="2FE2S_FER_1"/>
    <property type="match status" value="1"/>
</dbReference>
<dbReference type="Pfam" id="PF00111">
    <property type="entry name" value="Fer2"/>
    <property type="match status" value="1"/>
</dbReference>
<dbReference type="EMBL" id="JACJLA010000019">
    <property type="protein sequence ID" value="MBM6913406.1"/>
    <property type="molecule type" value="Genomic_DNA"/>
</dbReference>
<gene>
    <name evidence="7" type="ORF">H6A01_08745</name>
</gene>
<dbReference type="InterPro" id="IPR036884">
    <property type="entry name" value="2Fe-2S-bd_dom_sf"/>
</dbReference>
<dbReference type="SUPFAM" id="SSF54292">
    <property type="entry name" value="2Fe-2S ferredoxin-like"/>
    <property type="match status" value="1"/>
</dbReference>
<evidence type="ECO:0000256" key="4">
    <source>
        <dbReference type="ARBA" id="ARBA00023004"/>
    </source>
</evidence>
<dbReference type="Gene3D" id="3.10.20.30">
    <property type="match status" value="1"/>
</dbReference>
<organism evidence="7 8">
    <name type="scientific">Veillonella magna</name>
    <dbReference type="NCBI Taxonomy" id="464322"/>
    <lineage>
        <taxon>Bacteria</taxon>
        <taxon>Bacillati</taxon>
        <taxon>Bacillota</taxon>
        <taxon>Negativicutes</taxon>
        <taxon>Veillonellales</taxon>
        <taxon>Veillonellaceae</taxon>
        <taxon>Veillonella</taxon>
    </lineage>
</organism>
<protein>
    <submittedName>
        <fullName evidence="7">(2Fe-2S)-binding protein</fullName>
    </submittedName>
</protein>
<evidence type="ECO:0000256" key="2">
    <source>
        <dbReference type="ARBA" id="ARBA00022723"/>
    </source>
</evidence>
<reference evidence="7 8" key="1">
    <citation type="journal article" date="2021" name="Sci. Rep.">
        <title>The distribution of antibiotic resistance genes in chicken gut microbiota commensals.</title>
        <authorList>
            <person name="Juricova H."/>
            <person name="Matiasovicova J."/>
            <person name="Kubasova T."/>
            <person name="Cejkova D."/>
            <person name="Rychlik I."/>
        </authorList>
    </citation>
    <scope>NUCLEOTIDE SEQUENCE [LARGE SCALE GENOMIC DNA]</scope>
    <source>
        <strain evidence="7 8">An537</strain>
    </source>
</reference>
<evidence type="ECO:0000313" key="7">
    <source>
        <dbReference type="EMBL" id="MBM6913406.1"/>
    </source>
</evidence>
<accession>A0ABS2GGX3</accession>
<evidence type="ECO:0000256" key="1">
    <source>
        <dbReference type="ARBA" id="ARBA00022714"/>
    </source>
</evidence>
<dbReference type="InterPro" id="IPR001041">
    <property type="entry name" value="2Fe-2S_ferredoxin-type"/>
</dbReference>
<keyword evidence="1" id="KW-0001">2Fe-2S</keyword>
<comment type="caution">
    <text evidence="7">The sequence shown here is derived from an EMBL/GenBank/DDBJ whole genome shotgun (WGS) entry which is preliminary data.</text>
</comment>
<sequence length="152" mass="16097">MAVYVNGKEYEITCAPTMRLVDFLREELGLTGTKEGCGEGECGACTVLLEGNAVASCLVLVGQVDGKSIITVEGLAEDNQLSALQQAFVDKGAIQCGFCTPGMLLSAKALLDQNPTPTRDEISVAIEGNLCRCTGYVKIIDAIEAVSRGEYR</sequence>
<proteinExistence type="predicted"/>
<dbReference type="CDD" id="cd00207">
    <property type="entry name" value="fer2"/>
    <property type="match status" value="1"/>
</dbReference>
<dbReference type="InterPro" id="IPR006058">
    <property type="entry name" value="2Fe2S_fd_BS"/>
</dbReference>